<dbReference type="RefSeq" id="WP_069976825.1">
    <property type="nucleotide sequence ID" value="NZ_CP017316.1"/>
</dbReference>
<feature type="compositionally biased region" description="Basic and acidic residues" evidence="1">
    <location>
        <begin position="302"/>
        <end position="313"/>
    </location>
</feature>
<feature type="compositionally biased region" description="Low complexity" evidence="1">
    <location>
        <begin position="329"/>
        <end position="349"/>
    </location>
</feature>
<dbReference type="KEGG" id="srn:A4G23_02288"/>
<dbReference type="AlphaFoldDB" id="A0A1D8G1Z2"/>
<dbReference type="PANTHER" id="PTHR37285">
    <property type="entry name" value="SPORE WALL MATURATION PROTEIN DIT1"/>
    <property type="match status" value="1"/>
</dbReference>
<proteinExistence type="predicted"/>
<gene>
    <name evidence="2" type="ORF">A4G23_02288</name>
</gene>
<dbReference type="Proteomes" id="UP000095349">
    <property type="component" value="Chromosome"/>
</dbReference>
<dbReference type="STRING" id="285473.A4G23_02288"/>
<dbReference type="GeneID" id="33067001"/>
<dbReference type="Pfam" id="PF05141">
    <property type="entry name" value="DIT1_PvcA"/>
    <property type="match status" value="1"/>
</dbReference>
<name>A0A1D8G1Z2_9ACTN</name>
<dbReference type="PATRIC" id="fig|285473.5.peg.2392"/>
<sequence>MSESATATVLTPDVERVSQEIVRLLIPHRRTVEPDTHLDKPDDFPEQLRQIADFVGKNEQVIFSLPGFPCKSPNTDKVFGHLPDHGERLALRFLDSLCAEIGKVYAPGARVLICSDGHIFGDVIRVPDEHIDAYNDALLDMIHAEGLADHLDCFDLRDCYGPDLSYDEKRQKAAVTLGPTLEELRAEVREDEASLRMYRGITRFLVEDTAGWEGSRSALQRDCRRRAYEVILRSRAWSELIAESYPRNVRLSIHPQNRGSVKFGIRLLGAADAWTTPWHSVLLHRADGTWELMHRREAEKLGREVHQDGRPSHFEAFTDGTGDGEARTDASAGARTDASAGARTDARAGAGAGSEVRTGAGSDLRTGADPAARTVAAA</sequence>
<dbReference type="Gene3D" id="3.30.60.140">
    <property type="match status" value="1"/>
</dbReference>
<evidence type="ECO:0000313" key="3">
    <source>
        <dbReference type="Proteomes" id="UP000095349"/>
    </source>
</evidence>
<accession>A0A1D8G1Z2</accession>
<dbReference type="EMBL" id="CP017316">
    <property type="protein sequence ID" value="AOT59446.1"/>
    <property type="molecule type" value="Genomic_DNA"/>
</dbReference>
<evidence type="ECO:0000313" key="2">
    <source>
        <dbReference type="EMBL" id="AOT59446.1"/>
    </source>
</evidence>
<dbReference type="InterPro" id="IPR007817">
    <property type="entry name" value="Isocyanide_synthase_DIT1"/>
</dbReference>
<feature type="region of interest" description="Disordered" evidence="1">
    <location>
        <begin position="302"/>
        <end position="378"/>
    </location>
</feature>
<organism evidence="2 3">
    <name type="scientific">Streptomyces rubrolavendulae</name>
    <dbReference type="NCBI Taxonomy" id="285473"/>
    <lineage>
        <taxon>Bacteria</taxon>
        <taxon>Bacillati</taxon>
        <taxon>Actinomycetota</taxon>
        <taxon>Actinomycetes</taxon>
        <taxon>Kitasatosporales</taxon>
        <taxon>Streptomycetaceae</taxon>
        <taxon>Streptomyces</taxon>
    </lineage>
</organism>
<protein>
    <submittedName>
        <fullName evidence="2">Pyoverdine/dityrosine biosynthesis protein</fullName>
    </submittedName>
</protein>
<reference evidence="2 3" key="1">
    <citation type="submission" date="2016-09" db="EMBL/GenBank/DDBJ databases">
        <title>Streptomyces rubrolavendulae MJM4426 Genome sequencing and assembly.</title>
        <authorList>
            <person name="Kim J.-G."/>
        </authorList>
    </citation>
    <scope>NUCLEOTIDE SEQUENCE [LARGE SCALE GENOMIC DNA]</scope>
    <source>
        <strain evidence="2 3">MJM4426</strain>
    </source>
</reference>
<evidence type="ECO:0000256" key="1">
    <source>
        <dbReference type="SAM" id="MobiDB-lite"/>
    </source>
</evidence>
<keyword evidence="3" id="KW-1185">Reference proteome</keyword>
<dbReference type="PANTHER" id="PTHR37285:SF5">
    <property type="entry name" value="SPORE WALL MATURATION PROTEIN DIT1"/>
    <property type="match status" value="1"/>
</dbReference>